<dbReference type="SMART" id="SM01001">
    <property type="entry name" value="AIRC"/>
    <property type="match status" value="1"/>
</dbReference>
<proteinExistence type="inferred from homology"/>
<evidence type="ECO:0000256" key="4">
    <source>
        <dbReference type="PIRNR" id="PIRNR001338"/>
    </source>
</evidence>
<dbReference type="PIRSF" id="PIRSF001338">
    <property type="entry name" value="AIR_carboxylase"/>
    <property type="match status" value="1"/>
</dbReference>
<accession>A0A414NYW6</accession>
<feature type="domain" description="PurE" evidence="6">
    <location>
        <begin position="4"/>
        <end position="153"/>
    </location>
</feature>
<dbReference type="InterPro" id="IPR000031">
    <property type="entry name" value="PurE_dom"/>
</dbReference>
<dbReference type="Proteomes" id="UP000283442">
    <property type="component" value="Unassembled WGS sequence"/>
</dbReference>
<dbReference type="GO" id="GO:0016829">
    <property type="term" value="F:lyase activity"/>
    <property type="evidence" value="ECO:0007669"/>
    <property type="project" value="UniProtKB-KW"/>
</dbReference>
<feature type="binding site" evidence="3 5">
    <location>
        <position position="12"/>
    </location>
    <ligand>
        <name>substrate</name>
    </ligand>
</feature>
<evidence type="ECO:0000256" key="3">
    <source>
        <dbReference type="HAMAP-Rule" id="MF_01929"/>
    </source>
</evidence>
<sequence length="164" mass="16961">MNAKKVAVIMGSDSDWPILKPAVELLKQFGIAAEVTVASAHRTPAKVRTFVESAPEKGVAAFIIGAGAAAHLAGVVASYTTLPVIGVPINATSLNGMDALLSTVQMPSGIPVATMAINGAKNAAIFAVEMFSIADDDLKKQLADYREEMVAGVEKKAARVAAQL</sequence>
<dbReference type="Gene3D" id="3.40.50.1970">
    <property type="match status" value="1"/>
</dbReference>
<dbReference type="PANTHER" id="PTHR23046:SF2">
    <property type="entry name" value="PHOSPHORIBOSYLAMINOIMIDAZOLE CARBOXYLASE"/>
    <property type="match status" value="1"/>
</dbReference>
<evidence type="ECO:0000256" key="2">
    <source>
        <dbReference type="ARBA" id="ARBA00023235"/>
    </source>
</evidence>
<dbReference type="HAMAP" id="MF_01929">
    <property type="entry name" value="PurE_classI"/>
    <property type="match status" value="1"/>
</dbReference>
<dbReference type="UniPathway" id="UPA00074">
    <property type="reaction ID" value="UER00943"/>
</dbReference>
<dbReference type="EMBL" id="QRHE01000002">
    <property type="protein sequence ID" value="RHF52899.1"/>
    <property type="molecule type" value="Genomic_DNA"/>
</dbReference>
<evidence type="ECO:0000313" key="8">
    <source>
        <dbReference type="Proteomes" id="UP000283442"/>
    </source>
</evidence>
<feature type="binding site" evidence="3 5">
    <location>
        <position position="42"/>
    </location>
    <ligand>
        <name>substrate</name>
    </ligand>
</feature>
<comment type="catalytic activity">
    <reaction evidence="3 4">
        <text>5-carboxyamino-1-(5-phospho-D-ribosyl)imidazole + H(+) = 5-amino-1-(5-phospho-D-ribosyl)imidazole-4-carboxylate</text>
        <dbReference type="Rhea" id="RHEA:13193"/>
        <dbReference type="ChEBI" id="CHEBI:15378"/>
        <dbReference type="ChEBI" id="CHEBI:58730"/>
        <dbReference type="ChEBI" id="CHEBI:77657"/>
        <dbReference type="EC" id="5.4.99.18"/>
    </reaction>
</comment>
<evidence type="ECO:0000256" key="1">
    <source>
        <dbReference type="ARBA" id="ARBA00022755"/>
    </source>
</evidence>
<dbReference type="InterPro" id="IPR024694">
    <property type="entry name" value="PurE_prokaryotes"/>
</dbReference>
<dbReference type="InterPro" id="IPR033747">
    <property type="entry name" value="PurE_ClassI"/>
</dbReference>
<dbReference type="Pfam" id="PF00731">
    <property type="entry name" value="AIRC"/>
    <property type="match status" value="1"/>
</dbReference>
<dbReference type="NCBIfam" id="TIGR01162">
    <property type="entry name" value="purE"/>
    <property type="match status" value="1"/>
</dbReference>
<dbReference type="PANTHER" id="PTHR23046">
    <property type="entry name" value="PHOSPHORIBOSYLAMINOIMIDAZOLE CARBOXYLASE CATALYTIC SUBUNIT"/>
    <property type="match status" value="1"/>
</dbReference>
<organism evidence="7 8">
    <name type="scientific">Mitsuokella multacida</name>
    <dbReference type="NCBI Taxonomy" id="52226"/>
    <lineage>
        <taxon>Bacteria</taxon>
        <taxon>Bacillati</taxon>
        <taxon>Bacillota</taxon>
        <taxon>Negativicutes</taxon>
        <taxon>Selenomonadales</taxon>
        <taxon>Selenomonadaceae</taxon>
        <taxon>Mitsuokella</taxon>
    </lineage>
</organism>
<gene>
    <name evidence="3 7" type="primary">purE</name>
    <name evidence="7" type="ORF">DW674_03075</name>
</gene>
<comment type="similarity">
    <text evidence="3">Belongs to the AIR carboxylase family. Class I subfamily.</text>
</comment>
<comment type="pathway">
    <text evidence="3 4">Purine metabolism; IMP biosynthesis via de novo pathway; 5-amino-1-(5-phospho-D-ribosyl)imidazole-4-carboxylate from 5-amino-1-(5-phospho-D-ribosyl)imidazole (N5-CAIR route): step 2/2.</text>
</comment>
<dbReference type="GO" id="GO:0034023">
    <property type="term" value="F:5-(carboxyamino)imidazole ribonucleotide mutase activity"/>
    <property type="evidence" value="ECO:0007669"/>
    <property type="project" value="UniProtKB-UniRule"/>
</dbReference>
<dbReference type="EC" id="5.4.99.18" evidence="3 4"/>
<dbReference type="AlphaFoldDB" id="A0A414NYW6"/>
<name>A0A414NYW6_9FIRM</name>
<reference evidence="7 8" key="1">
    <citation type="submission" date="2018-08" db="EMBL/GenBank/DDBJ databases">
        <title>A genome reference for cultivated species of the human gut microbiota.</title>
        <authorList>
            <person name="Zou Y."/>
            <person name="Xue W."/>
            <person name="Luo G."/>
        </authorList>
    </citation>
    <scope>NUCLEOTIDE SEQUENCE [LARGE SCALE GENOMIC DNA]</scope>
    <source>
        <strain evidence="7 8">AM25-21AC</strain>
    </source>
</reference>
<dbReference type="SUPFAM" id="SSF52255">
    <property type="entry name" value="N5-CAIR mutase (phosphoribosylaminoimidazole carboxylase, PurE)"/>
    <property type="match status" value="1"/>
</dbReference>
<comment type="function">
    <text evidence="3 4">Catalyzes the conversion of N5-carboxyaminoimidazole ribonucleotide (N5-CAIR) to 4-carboxy-5-aminoimidazole ribonucleotide (CAIR).</text>
</comment>
<keyword evidence="1 3" id="KW-0658">Purine biosynthesis</keyword>
<dbReference type="GO" id="GO:0006189">
    <property type="term" value="P:'de novo' IMP biosynthetic process"/>
    <property type="evidence" value="ECO:0007669"/>
    <property type="project" value="UniProtKB-UniRule"/>
</dbReference>
<keyword evidence="2 3" id="KW-0413">Isomerase</keyword>
<comment type="caution">
    <text evidence="7">The sequence shown here is derived from an EMBL/GenBank/DDBJ whole genome shotgun (WGS) entry which is preliminary data.</text>
</comment>
<dbReference type="OrthoDB" id="9791908at2"/>
<evidence type="ECO:0000313" key="7">
    <source>
        <dbReference type="EMBL" id="RHF52899.1"/>
    </source>
</evidence>
<evidence type="ECO:0000259" key="6">
    <source>
        <dbReference type="SMART" id="SM01001"/>
    </source>
</evidence>
<keyword evidence="7" id="KW-0456">Lyase</keyword>
<evidence type="ECO:0000256" key="5">
    <source>
        <dbReference type="PIRSR" id="PIRSR001338-1"/>
    </source>
</evidence>
<protein>
    <recommendedName>
        <fullName evidence="3 4">N5-carboxyaminoimidazole ribonucleotide mutase</fullName>
        <shortName evidence="3 4">N5-CAIR mutase</shortName>
        <ecNumber evidence="3 4">5.4.99.18</ecNumber>
    </recommendedName>
    <alternativeName>
        <fullName evidence="3">5-(carboxyamino)imidazole ribonucleotide mutase</fullName>
    </alternativeName>
</protein>
<feature type="binding site" evidence="3 5">
    <location>
        <position position="15"/>
    </location>
    <ligand>
        <name>substrate</name>
    </ligand>
</feature>